<evidence type="ECO:0000313" key="3">
    <source>
        <dbReference type="Proteomes" id="UP001589810"/>
    </source>
</evidence>
<gene>
    <name evidence="2" type="ORF">ACFFH7_08080</name>
</gene>
<dbReference type="Proteomes" id="UP001589810">
    <property type="component" value="Unassembled WGS sequence"/>
</dbReference>
<accession>A0ABV6MMA9</accession>
<comment type="caution">
    <text evidence="2">The sequence shown here is derived from an EMBL/GenBank/DDBJ whole genome shotgun (WGS) entry which is preliminary data.</text>
</comment>
<dbReference type="InterPro" id="IPR038656">
    <property type="entry name" value="Peptidase_G1_sf"/>
</dbReference>
<dbReference type="CDD" id="cd13426">
    <property type="entry name" value="Peptidase_G1"/>
    <property type="match status" value="1"/>
</dbReference>
<dbReference type="PANTHER" id="PTHR37536:SF1">
    <property type="entry name" value="ASPERGILLOPEPSIN, PUTAITVE (AFU_ORTHOLOGUE AFUA_7G01200)"/>
    <property type="match status" value="1"/>
</dbReference>
<name>A0ABV6MMA9_9PSEU</name>
<keyword evidence="3" id="KW-1185">Reference proteome</keyword>
<dbReference type="EMBL" id="JBHLUD010000002">
    <property type="protein sequence ID" value="MFC0541438.1"/>
    <property type="molecule type" value="Genomic_DNA"/>
</dbReference>
<dbReference type="Gene3D" id="2.60.120.700">
    <property type="entry name" value="Peptidase G1"/>
    <property type="match status" value="1"/>
</dbReference>
<dbReference type="PANTHER" id="PTHR37536">
    <property type="entry name" value="PUTATIVE (AFU_ORTHOLOGUE AFUA_3G02970)-RELATED"/>
    <property type="match status" value="1"/>
</dbReference>
<organism evidence="2 3">
    <name type="scientific">Kutzneria chonburiensis</name>
    <dbReference type="NCBI Taxonomy" id="1483604"/>
    <lineage>
        <taxon>Bacteria</taxon>
        <taxon>Bacillati</taxon>
        <taxon>Actinomycetota</taxon>
        <taxon>Actinomycetes</taxon>
        <taxon>Pseudonocardiales</taxon>
        <taxon>Pseudonocardiaceae</taxon>
        <taxon>Kutzneria</taxon>
    </lineage>
</organism>
<dbReference type="InterPro" id="IPR000250">
    <property type="entry name" value="Peptidase_G1"/>
</dbReference>
<dbReference type="RefSeq" id="WP_273942552.1">
    <property type="nucleotide sequence ID" value="NZ_CP097263.1"/>
</dbReference>
<reference evidence="2 3" key="1">
    <citation type="submission" date="2024-09" db="EMBL/GenBank/DDBJ databases">
        <authorList>
            <person name="Sun Q."/>
            <person name="Mori K."/>
        </authorList>
    </citation>
    <scope>NUCLEOTIDE SEQUENCE [LARGE SCALE GENOMIC DNA]</scope>
    <source>
        <strain evidence="2 3">TBRC 1432</strain>
    </source>
</reference>
<dbReference type="Pfam" id="PF01828">
    <property type="entry name" value="Peptidase_A4"/>
    <property type="match status" value="1"/>
</dbReference>
<dbReference type="InterPro" id="IPR013320">
    <property type="entry name" value="ConA-like_dom_sf"/>
</dbReference>
<protein>
    <submittedName>
        <fullName evidence="2">G1 family glutamic endopeptidase</fullName>
    </submittedName>
</protein>
<proteinExistence type="predicted"/>
<evidence type="ECO:0000256" key="1">
    <source>
        <dbReference type="SAM" id="SignalP"/>
    </source>
</evidence>
<feature type="signal peptide" evidence="1">
    <location>
        <begin position="1"/>
        <end position="25"/>
    </location>
</feature>
<dbReference type="SUPFAM" id="SSF49899">
    <property type="entry name" value="Concanavalin A-like lectins/glucanases"/>
    <property type="match status" value="1"/>
</dbReference>
<evidence type="ECO:0000313" key="2">
    <source>
        <dbReference type="EMBL" id="MFC0541438.1"/>
    </source>
</evidence>
<sequence length="327" mass="33111">MRRSRWLAALAIAGCLVAGAVPATAAPATTVLGAGADGCTSARGAVVPTAASGGLFAEALSRHVTWLTTLSCTATGIRHDGAPRVNNLLSNNWSGYQVTQHANYAQGGWTVPTVTAPVPGYSTTGYYSSTWAGIGGGFNAGNGALIQAGTTQDVAPNGATTYYAWYEIVGGIGDTGSERRINNLPVHPGDFVGGVGLYTASGAQAGVCNFTIGTCVSVPLTSSPPGTTAEWIVEAPYSGGILPLADFHTVTFSNSCWALAYVQGGSCSSIRAGGAQPISMQQYAFGSYQTVAIPGALSADGGGFTDGYYQPFQQGPPCGHPGQPACP</sequence>
<keyword evidence="1" id="KW-0732">Signal</keyword>
<feature type="chain" id="PRO_5045140543" evidence="1">
    <location>
        <begin position="26"/>
        <end position="327"/>
    </location>
</feature>